<comment type="caution">
    <text evidence="11">The sequence shown here is derived from an EMBL/GenBank/DDBJ whole genome shotgun (WGS) entry which is preliminary data.</text>
</comment>
<keyword evidence="4" id="KW-0547">Nucleotide-binding</keyword>
<dbReference type="PANTHER" id="PTHR12358:SF54">
    <property type="entry name" value="SPHINGOSINE KINASE RELATED PROTEIN"/>
    <property type="match status" value="1"/>
</dbReference>
<keyword evidence="7" id="KW-0594">Phospholipid biosynthesis</keyword>
<dbReference type="AlphaFoldDB" id="A0A853A4Q7"/>
<dbReference type="InterPro" id="IPR036938">
    <property type="entry name" value="PAP2/HPO_sf"/>
</dbReference>
<evidence type="ECO:0000256" key="2">
    <source>
        <dbReference type="ARBA" id="ARBA00005983"/>
    </source>
</evidence>
<dbReference type="InterPro" id="IPR001206">
    <property type="entry name" value="Diacylglycerol_kinase_cat_dom"/>
</dbReference>
<dbReference type="GO" id="GO:0008654">
    <property type="term" value="P:phospholipid biosynthetic process"/>
    <property type="evidence" value="ECO:0007669"/>
    <property type="project" value="UniProtKB-KW"/>
</dbReference>
<dbReference type="EMBL" id="JACBZD010000001">
    <property type="protein sequence ID" value="NYI05482.1"/>
    <property type="molecule type" value="Genomic_DNA"/>
</dbReference>
<dbReference type="InterPro" id="IPR000326">
    <property type="entry name" value="PAP2/HPO"/>
</dbReference>
<dbReference type="Pfam" id="PF00781">
    <property type="entry name" value="DAGK_cat"/>
    <property type="match status" value="1"/>
</dbReference>
<dbReference type="GO" id="GO:0016301">
    <property type="term" value="F:kinase activity"/>
    <property type="evidence" value="ECO:0007669"/>
    <property type="project" value="UniProtKB-KW"/>
</dbReference>
<evidence type="ECO:0000313" key="11">
    <source>
        <dbReference type="EMBL" id="NYI05482.1"/>
    </source>
</evidence>
<keyword evidence="9" id="KW-1133">Transmembrane helix</keyword>
<evidence type="ECO:0000256" key="1">
    <source>
        <dbReference type="ARBA" id="ARBA00001946"/>
    </source>
</evidence>
<dbReference type="InterPro" id="IPR016064">
    <property type="entry name" value="NAD/diacylglycerol_kinase_sf"/>
</dbReference>
<comment type="cofactor">
    <cofactor evidence="1">
        <name>Mg(2+)</name>
        <dbReference type="ChEBI" id="CHEBI:18420"/>
    </cofactor>
</comment>
<dbReference type="InterPro" id="IPR017438">
    <property type="entry name" value="ATP-NAD_kinase_N"/>
</dbReference>
<evidence type="ECO:0000256" key="6">
    <source>
        <dbReference type="ARBA" id="ARBA00022840"/>
    </source>
</evidence>
<organism evidence="11 12">
    <name type="scientific">Allostreptomyces psammosilenae</name>
    <dbReference type="NCBI Taxonomy" id="1892865"/>
    <lineage>
        <taxon>Bacteria</taxon>
        <taxon>Bacillati</taxon>
        <taxon>Actinomycetota</taxon>
        <taxon>Actinomycetes</taxon>
        <taxon>Kitasatosporales</taxon>
        <taxon>Streptomycetaceae</taxon>
        <taxon>Allostreptomyces</taxon>
    </lineage>
</organism>
<protein>
    <submittedName>
        <fullName evidence="11">Diacylglycerol kinase family enzyme/membrane-associated phospholipid phosphatase</fullName>
    </submittedName>
</protein>
<comment type="similarity">
    <text evidence="2">Belongs to the diacylglycerol/lipid kinase family.</text>
</comment>
<dbReference type="GO" id="GO:0005524">
    <property type="term" value="F:ATP binding"/>
    <property type="evidence" value="ECO:0007669"/>
    <property type="project" value="UniProtKB-KW"/>
</dbReference>
<keyword evidence="7" id="KW-0443">Lipid metabolism</keyword>
<dbReference type="SUPFAM" id="SSF111331">
    <property type="entry name" value="NAD kinase/diacylglycerol kinase-like"/>
    <property type="match status" value="1"/>
</dbReference>
<dbReference type="SMART" id="SM00046">
    <property type="entry name" value="DAGKc"/>
    <property type="match status" value="1"/>
</dbReference>
<feature type="transmembrane region" description="Helical" evidence="9">
    <location>
        <begin position="136"/>
        <end position="155"/>
    </location>
</feature>
<evidence type="ECO:0000256" key="3">
    <source>
        <dbReference type="ARBA" id="ARBA00022679"/>
    </source>
</evidence>
<dbReference type="Pfam" id="PF19279">
    <property type="entry name" value="YegS_C"/>
    <property type="match status" value="1"/>
</dbReference>
<feature type="transmembrane region" description="Helical" evidence="9">
    <location>
        <begin position="95"/>
        <end position="116"/>
    </location>
</feature>
<name>A0A853A4Q7_9ACTN</name>
<dbReference type="SMART" id="SM00014">
    <property type="entry name" value="acidPPc"/>
    <property type="match status" value="1"/>
</dbReference>
<evidence type="ECO:0000256" key="5">
    <source>
        <dbReference type="ARBA" id="ARBA00022777"/>
    </source>
</evidence>
<keyword evidence="3" id="KW-0808">Transferase</keyword>
<reference evidence="11 12" key="1">
    <citation type="submission" date="2020-07" db="EMBL/GenBank/DDBJ databases">
        <title>Sequencing the genomes of 1000 actinobacteria strains.</title>
        <authorList>
            <person name="Klenk H.-P."/>
        </authorList>
    </citation>
    <scope>NUCLEOTIDE SEQUENCE [LARGE SCALE GENOMIC DNA]</scope>
    <source>
        <strain evidence="11 12">DSM 42178</strain>
    </source>
</reference>
<feature type="transmembrane region" description="Helical" evidence="9">
    <location>
        <begin position="12"/>
        <end position="30"/>
    </location>
</feature>
<feature type="transmembrane region" description="Helical" evidence="9">
    <location>
        <begin position="167"/>
        <end position="185"/>
    </location>
</feature>
<keyword evidence="5 11" id="KW-0418">Kinase</keyword>
<dbReference type="CDD" id="cd03392">
    <property type="entry name" value="PAP2_like_2"/>
    <property type="match status" value="1"/>
</dbReference>
<keyword evidence="8" id="KW-1208">Phospholipid metabolism</keyword>
<keyword evidence="12" id="KW-1185">Reference proteome</keyword>
<keyword evidence="9" id="KW-0472">Membrane</keyword>
<dbReference type="RefSeq" id="WP_179814214.1">
    <property type="nucleotide sequence ID" value="NZ_JACBZD010000001.1"/>
</dbReference>
<keyword evidence="6" id="KW-0067">ATP-binding</keyword>
<accession>A0A853A4Q7</accession>
<dbReference type="Gene3D" id="3.40.50.10330">
    <property type="entry name" value="Probable inorganic polyphosphate/atp-NAD kinase, domain 1"/>
    <property type="match status" value="1"/>
</dbReference>
<dbReference type="PROSITE" id="PS50146">
    <property type="entry name" value="DAGK"/>
    <property type="match status" value="1"/>
</dbReference>
<evidence type="ECO:0000256" key="7">
    <source>
        <dbReference type="ARBA" id="ARBA00023209"/>
    </source>
</evidence>
<evidence type="ECO:0000259" key="10">
    <source>
        <dbReference type="PROSITE" id="PS50146"/>
    </source>
</evidence>
<sequence>MLTDVARLLRRVVLPTLVLVASVAAAGLLATRVLHEWWPLEAESWVVRWFADHRSAGLDRASLAVSSLGSATAVTATTLLAALVLGPLERRWREAVFLTGSVALQAVALLATALLVDRRPPDVPTVQDPTMLLDFPSGHTTAAVALYGGVAVLVVGRLGWRGWRRAAVWAGLMVVPAVVGVSRLYRGTNHLGDILASLLIGLVCVAVMNRAVLSPTAVWGVPDMLRTAGEEDEEGAGGGPVAVVLNPSKLADPEAERRRISSAVAARGWGGRLLWLETTVRDPGVGMARQAVAAGARLVLACGGDGTVRSVASALAGTGVPMGIVPYGTGNLLARNLNLPIDVDDALHVALYGSDRWIDLGRARLDQGRVEHFAVMAGVGLDAAMVADAPDDLKRMVGWPAYVVSGARHLRDRRMRVLLRLDDRPPIRTRARAVLVGNVGRLQGGVELMPAAQPDDGLLEVVVIAPAGLWDWARVAGEVITRRRVRAVPRPGAGAGRGNGEAALQRYSARRVEIRTDRPEPCELDGDHMGSGEVLRLSVDAGAVRIRHKAI</sequence>
<dbReference type="Gene3D" id="1.20.144.10">
    <property type="entry name" value="Phosphatidic acid phosphatase type 2/haloperoxidase"/>
    <property type="match status" value="1"/>
</dbReference>
<proteinExistence type="inferred from homology"/>
<feature type="transmembrane region" description="Helical" evidence="9">
    <location>
        <begin position="68"/>
        <end position="88"/>
    </location>
</feature>
<gene>
    <name evidence="11" type="ORF">FHU37_002425</name>
</gene>
<dbReference type="InterPro" id="IPR050187">
    <property type="entry name" value="Lipid_Phosphate_FormReg"/>
</dbReference>
<keyword evidence="7" id="KW-0444">Lipid biosynthesis</keyword>
<evidence type="ECO:0000256" key="8">
    <source>
        <dbReference type="ARBA" id="ARBA00023264"/>
    </source>
</evidence>
<dbReference type="SUPFAM" id="SSF48317">
    <property type="entry name" value="Acid phosphatase/Vanadium-dependent haloperoxidase"/>
    <property type="match status" value="1"/>
</dbReference>
<evidence type="ECO:0000313" key="12">
    <source>
        <dbReference type="Proteomes" id="UP000567795"/>
    </source>
</evidence>
<dbReference type="Pfam" id="PF01569">
    <property type="entry name" value="PAP2"/>
    <property type="match status" value="1"/>
</dbReference>
<evidence type="ECO:0000256" key="4">
    <source>
        <dbReference type="ARBA" id="ARBA00022741"/>
    </source>
</evidence>
<dbReference type="Gene3D" id="2.60.200.40">
    <property type="match status" value="1"/>
</dbReference>
<keyword evidence="9" id="KW-0812">Transmembrane</keyword>
<dbReference type="Proteomes" id="UP000567795">
    <property type="component" value="Unassembled WGS sequence"/>
</dbReference>
<dbReference type="InterPro" id="IPR045540">
    <property type="entry name" value="YegS/DAGK_C"/>
</dbReference>
<feature type="domain" description="DAGKc" evidence="10">
    <location>
        <begin position="287"/>
        <end position="367"/>
    </location>
</feature>
<evidence type="ECO:0000256" key="9">
    <source>
        <dbReference type="SAM" id="Phobius"/>
    </source>
</evidence>
<dbReference type="PANTHER" id="PTHR12358">
    <property type="entry name" value="SPHINGOSINE KINASE"/>
    <property type="match status" value="1"/>
</dbReference>